<dbReference type="GO" id="GO:0009055">
    <property type="term" value="F:electron transfer activity"/>
    <property type="evidence" value="ECO:0007669"/>
    <property type="project" value="InterPro"/>
</dbReference>
<dbReference type="eggNOG" id="arCOG02926">
    <property type="taxonomic scope" value="Archaea"/>
</dbReference>
<dbReference type="InterPro" id="IPR008972">
    <property type="entry name" value="Cupredoxin"/>
</dbReference>
<evidence type="ECO:0000313" key="5">
    <source>
        <dbReference type="Proteomes" id="UP000006100"/>
    </source>
</evidence>
<organism evidence="4 5">
    <name type="scientific">Candidatus Nitrosopumilus sediminis</name>
    <dbReference type="NCBI Taxonomy" id="1229909"/>
    <lineage>
        <taxon>Archaea</taxon>
        <taxon>Nitrososphaerota</taxon>
        <taxon>Nitrososphaeria</taxon>
        <taxon>Nitrosopumilales</taxon>
        <taxon>Nitrosopumilaceae</taxon>
        <taxon>Nitrosopumilus</taxon>
    </lineage>
</organism>
<dbReference type="RefSeq" id="WP_014965733.1">
    <property type="nucleotide sequence ID" value="NC_018656.1"/>
</dbReference>
<feature type="domain" description="Blue (type 1) copper" evidence="3">
    <location>
        <begin position="61"/>
        <end position="136"/>
    </location>
</feature>
<dbReference type="Gene3D" id="2.60.40.420">
    <property type="entry name" value="Cupredoxins - blue copper proteins"/>
    <property type="match status" value="1"/>
</dbReference>
<dbReference type="InterPro" id="IPR000923">
    <property type="entry name" value="BlueCu_1"/>
</dbReference>
<gene>
    <name evidence="4" type="ORF">NSED_07855</name>
</gene>
<dbReference type="OrthoDB" id="11836at2157"/>
<dbReference type="HOGENOM" id="CLU_084115_2_1_2"/>
<evidence type="ECO:0000313" key="4">
    <source>
        <dbReference type="EMBL" id="AFS83363.1"/>
    </source>
</evidence>
<sequence length="136" mass="15278">MIKKLTTIGTITVIFLVMIGLIFSNQSVETTSQEPELIVEGDVIMPTKVSRPGCEEIDRCYIPSVIVIDSGKQVTWVNQDSAFHSVTSGFYGEPTELFDSGHLDPFESYTLNFDEIGTYDYFCTLHPWMKGQVIVE</sequence>
<protein>
    <submittedName>
        <fullName evidence="4">Blue (Type1) copper domain-containing protein</fullName>
    </submittedName>
</protein>
<dbReference type="InterPro" id="IPR052721">
    <property type="entry name" value="ET_Amicyanin"/>
</dbReference>
<evidence type="ECO:0000256" key="1">
    <source>
        <dbReference type="ARBA" id="ARBA00022723"/>
    </source>
</evidence>
<name>K0BB16_9ARCH</name>
<reference evidence="4 5" key="1">
    <citation type="journal article" date="2012" name="J. Bacteriol.">
        <title>Draft Genome Sequence of an Ammonia-Oxidizing Archaeon, "Candidatus Nitrosopumilus sediminis" AR2, from Svalbard in the Arctic Circle.</title>
        <authorList>
            <person name="Park S.J."/>
            <person name="Kim J.G."/>
            <person name="Jung M.Y."/>
            <person name="Kim S.J."/>
            <person name="Cha I.T."/>
            <person name="Ghai R."/>
            <person name="Martin-Cuadrado A.B."/>
            <person name="Rodriguez-Valera F."/>
            <person name="Rhee S.K."/>
        </authorList>
    </citation>
    <scope>NUCLEOTIDE SEQUENCE [LARGE SCALE GENOMIC DNA]</scope>
    <source>
        <strain evidence="4 5">AR2</strain>
    </source>
</reference>
<dbReference type="Proteomes" id="UP000006100">
    <property type="component" value="Chromosome"/>
</dbReference>
<dbReference type="PANTHER" id="PTHR36507">
    <property type="entry name" value="BLL1555 PROTEIN"/>
    <property type="match status" value="1"/>
</dbReference>
<dbReference type="SUPFAM" id="SSF49503">
    <property type="entry name" value="Cupredoxins"/>
    <property type="match status" value="1"/>
</dbReference>
<evidence type="ECO:0000256" key="2">
    <source>
        <dbReference type="ARBA" id="ARBA00023008"/>
    </source>
</evidence>
<evidence type="ECO:0000259" key="3">
    <source>
        <dbReference type="Pfam" id="PF00127"/>
    </source>
</evidence>
<keyword evidence="1" id="KW-0479">Metal-binding</keyword>
<keyword evidence="2" id="KW-0186">Copper</keyword>
<keyword evidence="5" id="KW-1185">Reference proteome</keyword>
<dbReference type="PATRIC" id="fig|1229909.8.peg.1724"/>
<dbReference type="AlphaFoldDB" id="K0BB16"/>
<dbReference type="KEGG" id="nir:NSED_07855"/>
<proteinExistence type="predicted"/>
<dbReference type="GeneID" id="13698328"/>
<accession>K0BB16</accession>
<dbReference type="GO" id="GO:0005507">
    <property type="term" value="F:copper ion binding"/>
    <property type="evidence" value="ECO:0007669"/>
    <property type="project" value="InterPro"/>
</dbReference>
<dbReference type="PANTHER" id="PTHR36507:SF1">
    <property type="entry name" value="BLL1555 PROTEIN"/>
    <property type="match status" value="1"/>
</dbReference>
<dbReference type="STRING" id="1229909.NSED_07855"/>
<dbReference type="Pfam" id="PF00127">
    <property type="entry name" value="Copper-bind"/>
    <property type="match status" value="1"/>
</dbReference>
<dbReference type="EMBL" id="CP003843">
    <property type="protein sequence ID" value="AFS83363.1"/>
    <property type="molecule type" value="Genomic_DNA"/>
</dbReference>